<dbReference type="Proteomes" id="UP000547674">
    <property type="component" value="Unassembled WGS sequence"/>
</dbReference>
<accession>A0A7Y2H1F2</accession>
<reference evidence="1 2" key="1">
    <citation type="submission" date="2020-03" db="EMBL/GenBank/DDBJ databases">
        <title>Metabolic flexibility allows generalist bacteria to become dominant in a frequently disturbed ecosystem.</title>
        <authorList>
            <person name="Chen Y.-J."/>
            <person name="Leung P.M."/>
            <person name="Bay S.K."/>
            <person name="Hugenholtz P."/>
            <person name="Kessler A.J."/>
            <person name="Shelley G."/>
            <person name="Waite D.W."/>
            <person name="Cook P.L."/>
            <person name="Greening C."/>
        </authorList>
    </citation>
    <scope>NUCLEOTIDE SEQUENCE [LARGE SCALE GENOMIC DNA]</scope>
    <source>
        <strain evidence="1">SS_bin_28</strain>
    </source>
</reference>
<evidence type="ECO:0000313" key="2">
    <source>
        <dbReference type="Proteomes" id="UP000547674"/>
    </source>
</evidence>
<comment type="caution">
    <text evidence="1">The sequence shown here is derived from an EMBL/GenBank/DDBJ whole genome shotgun (WGS) entry which is preliminary data.</text>
</comment>
<proteinExistence type="predicted"/>
<evidence type="ECO:0000313" key="1">
    <source>
        <dbReference type="EMBL" id="NNF05572.1"/>
    </source>
</evidence>
<sequence>MADTQKPYEVFEEDGKFVVRDENGMALLSCATDTDAQHYAELANRAYDRGYRAGRKSKA</sequence>
<protein>
    <submittedName>
        <fullName evidence="1">Uncharacterized protein</fullName>
    </submittedName>
</protein>
<dbReference type="AlphaFoldDB" id="A0A7Y2H1F2"/>
<dbReference type="EMBL" id="JABDJR010000080">
    <property type="protein sequence ID" value="NNF05572.1"/>
    <property type="molecule type" value="Genomic_DNA"/>
</dbReference>
<organism evidence="1 2">
    <name type="scientific">Eiseniibacteriota bacterium</name>
    <dbReference type="NCBI Taxonomy" id="2212470"/>
    <lineage>
        <taxon>Bacteria</taxon>
        <taxon>Candidatus Eiseniibacteriota</taxon>
    </lineage>
</organism>
<name>A0A7Y2H1F2_UNCEI</name>
<gene>
    <name evidence="1" type="ORF">HKN21_02315</name>
</gene>